<keyword evidence="3" id="KW-0804">Transcription</keyword>
<proteinExistence type="predicted"/>
<dbReference type="Pfam" id="PF07729">
    <property type="entry name" value="FCD"/>
    <property type="match status" value="1"/>
</dbReference>
<accession>A0A316FZC3</accession>
<reference evidence="5 6" key="1">
    <citation type="submission" date="2018-05" db="EMBL/GenBank/DDBJ databases">
        <title>Genomic Encyclopedia of Type Strains, Phase IV (KMG-IV): sequencing the most valuable type-strain genomes for metagenomic binning, comparative biology and taxonomic classification.</title>
        <authorList>
            <person name="Goeker M."/>
        </authorList>
    </citation>
    <scope>NUCLEOTIDE SEQUENCE [LARGE SCALE GENOMIC DNA]</scope>
    <source>
        <strain evidence="5 6">DSM 103371</strain>
    </source>
</reference>
<dbReference type="InterPro" id="IPR011711">
    <property type="entry name" value="GntR_C"/>
</dbReference>
<evidence type="ECO:0000259" key="4">
    <source>
        <dbReference type="PROSITE" id="PS50949"/>
    </source>
</evidence>
<evidence type="ECO:0000256" key="3">
    <source>
        <dbReference type="ARBA" id="ARBA00023163"/>
    </source>
</evidence>
<dbReference type="PANTHER" id="PTHR43537">
    <property type="entry name" value="TRANSCRIPTIONAL REGULATOR, GNTR FAMILY"/>
    <property type="match status" value="1"/>
</dbReference>
<dbReference type="CDD" id="cd07377">
    <property type="entry name" value="WHTH_GntR"/>
    <property type="match status" value="1"/>
</dbReference>
<name>A0A316FZC3_9RHOB</name>
<dbReference type="SMART" id="SM00895">
    <property type="entry name" value="FCD"/>
    <property type="match status" value="1"/>
</dbReference>
<dbReference type="PRINTS" id="PR00035">
    <property type="entry name" value="HTHGNTR"/>
</dbReference>
<dbReference type="KEGG" id="salo:EF888_19165"/>
<dbReference type="Gene3D" id="1.20.120.530">
    <property type="entry name" value="GntR ligand-binding domain-like"/>
    <property type="match status" value="1"/>
</dbReference>
<feature type="domain" description="HTH gntR-type" evidence="4">
    <location>
        <begin position="27"/>
        <end position="94"/>
    </location>
</feature>
<evidence type="ECO:0000313" key="6">
    <source>
        <dbReference type="Proteomes" id="UP000245390"/>
    </source>
</evidence>
<dbReference type="AlphaFoldDB" id="A0A316FZC3"/>
<dbReference type="Gene3D" id="1.10.10.10">
    <property type="entry name" value="Winged helix-like DNA-binding domain superfamily/Winged helix DNA-binding domain"/>
    <property type="match status" value="1"/>
</dbReference>
<keyword evidence="6" id="KW-1185">Reference proteome</keyword>
<dbReference type="InterPro" id="IPR036390">
    <property type="entry name" value="WH_DNA-bd_sf"/>
</dbReference>
<dbReference type="InterPro" id="IPR008920">
    <property type="entry name" value="TF_FadR/GntR_C"/>
</dbReference>
<protein>
    <submittedName>
        <fullName evidence="5">GntR family transcriptional regulator</fullName>
    </submittedName>
</protein>
<organism evidence="5 6">
    <name type="scientific">Silicimonas algicola</name>
    <dbReference type="NCBI Taxonomy" id="1826607"/>
    <lineage>
        <taxon>Bacteria</taxon>
        <taxon>Pseudomonadati</taxon>
        <taxon>Pseudomonadota</taxon>
        <taxon>Alphaproteobacteria</taxon>
        <taxon>Rhodobacterales</taxon>
        <taxon>Paracoccaceae</taxon>
    </lineage>
</organism>
<dbReference type="Proteomes" id="UP000245390">
    <property type="component" value="Unassembled WGS sequence"/>
</dbReference>
<gene>
    <name evidence="5" type="ORF">C8D95_11232</name>
</gene>
<dbReference type="EMBL" id="QGGV01000012">
    <property type="protein sequence ID" value="PWK54044.1"/>
    <property type="molecule type" value="Genomic_DNA"/>
</dbReference>
<dbReference type="OrthoDB" id="9028214at2"/>
<keyword evidence="2" id="KW-0238">DNA-binding</keyword>
<dbReference type="PROSITE" id="PS50949">
    <property type="entry name" value="HTH_GNTR"/>
    <property type="match status" value="1"/>
</dbReference>
<dbReference type="SUPFAM" id="SSF48008">
    <property type="entry name" value="GntR ligand-binding domain-like"/>
    <property type="match status" value="1"/>
</dbReference>
<dbReference type="SUPFAM" id="SSF46785">
    <property type="entry name" value="Winged helix' DNA-binding domain"/>
    <property type="match status" value="1"/>
</dbReference>
<dbReference type="GO" id="GO:0003677">
    <property type="term" value="F:DNA binding"/>
    <property type="evidence" value="ECO:0007669"/>
    <property type="project" value="UniProtKB-KW"/>
</dbReference>
<dbReference type="RefSeq" id="WP_109760834.1">
    <property type="nucleotide sequence ID" value="NZ_CP034588.1"/>
</dbReference>
<comment type="caution">
    <text evidence="5">The sequence shown here is derived from an EMBL/GenBank/DDBJ whole genome shotgun (WGS) entry which is preliminary data.</text>
</comment>
<keyword evidence="1" id="KW-0805">Transcription regulation</keyword>
<dbReference type="InterPro" id="IPR000524">
    <property type="entry name" value="Tscrpt_reg_HTH_GntR"/>
</dbReference>
<dbReference type="PANTHER" id="PTHR43537:SF44">
    <property type="entry name" value="GNTR FAMILY REGULATORY PROTEIN"/>
    <property type="match status" value="1"/>
</dbReference>
<dbReference type="Pfam" id="PF00392">
    <property type="entry name" value="GntR"/>
    <property type="match status" value="1"/>
</dbReference>
<sequence>MVERGASDGGRAASVPGAGWQAPLVTVSGASNLANLIGRDIVSGRLGETLLPSEVEMRERYAVSRTALREAYSKLAAKGLVAARPKVGTSVRPRADWNMLDQDVLAWHLQTSPVGELFADLYALRKMIEPAAADLAARIRTDDDLTRIDAAFERMTESRGSALVEADYEFHVSILTATQNRFILSFSGLIKAAMLSAFEVSWSNAGVVLVKTRIGQHGEVARAIRDGKGETARRIMAALLEDSIGDVRAALDKGRTA</sequence>
<dbReference type="GO" id="GO:0003700">
    <property type="term" value="F:DNA-binding transcription factor activity"/>
    <property type="evidence" value="ECO:0007669"/>
    <property type="project" value="InterPro"/>
</dbReference>
<evidence type="ECO:0000256" key="1">
    <source>
        <dbReference type="ARBA" id="ARBA00023015"/>
    </source>
</evidence>
<dbReference type="SMART" id="SM00345">
    <property type="entry name" value="HTH_GNTR"/>
    <property type="match status" value="1"/>
</dbReference>
<evidence type="ECO:0000256" key="2">
    <source>
        <dbReference type="ARBA" id="ARBA00023125"/>
    </source>
</evidence>
<dbReference type="InterPro" id="IPR036388">
    <property type="entry name" value="WH-like_DNA-bd_sf"/>
</dbReference>
<evidence type="ECO:0000313" key="5">
    <source>
        <dbReference type="EMBL" id="PWK54044.1"/>
    </source>
</evidence>